<evidence type="ECO:0000256" key="1">
    <source>
        <dbReference type="SAM" id="MobiDB-lite"/>
    </source>
</evidence>
<dbReference type="RefSeq" id="WP_153290827.1">
    <property type="nucleotide sequence ID" value="NZ_CP045643.1"/>
</dbReference>
<dbReference type="AlphaFoldDB" id="A0A5Q0LHK0"/>
<keyword evidence="3" id="KW-1185">Reference proteome</keyword>
<name>A0A5Q0LHK0_9ACTN</name>
<proteinExistence type="predicted"/>
<organism evidence="2 3">
    <name type="scientific">Streptomyces fagopyri</name>
    <dbReference type="NCBI Taxonomy" id="2662397"/>
    <lineage>
        <taxon>Bacteria</taxon>
        <taxon>Bacillati</taxon>
        <taxon>Actinomycetota</taxon>
        <taxon>Actinomycetes</taxon>
        <taxon>Kitasatosporales</taxon>
        <taxon>Streptomycetaceae</taxon>
        <taxon>Streptomyces</taxon>
    </lineage>
</organism>
<dbReference type="KEGG" id="sfy:GFH48_28050"/>
<reference evidence="2 3" key="1">
    <citation type="submission" date="2019-10" db="EMBL/GenBank/DDBJ databases">
        <title>A novel species.</title>
        <authorList>
            <person name="Gao J."/>
        </authorList>
    </citation>
    <scope>NUCLEOTIDE SEQUENCE [LARGE SCALE GENOMIC DNA]</scope>
    <source>
        <strain evidence="2 3">QMT-28</strain>
    </source>
</reference>
<dbReference type="EMBL" id="CP045643">
    <property type="protein sequence ID" value="QFZ76605.1"/>
    <property type="molecule type" value="Genomic_DNA"/>
</dbReference>
<dbReference type="Proteomes" id="UP000326179">
    <property type="component" value="Chromosome"/>
</dbReference>
<gene>
    <name evidence="2" type="ORF">GFH48_28050</name>
</gene>
<evidence type="ECO:0000313" key="2">
    <source>
        <dbReference type="EMBL" id="QFZ76605.1"/>
    </source>
</evidence>
<feature type="region of interest" description="Disordered" evidence="1">
    <location>
        <begin position="1"/>
        <end position="20"/>
    </location>
</feature>
<evidence type="ECO:0000313" key="3">
    <source>
        <dbReference type="Proteomes" id="UP000326179"/>
    </source>
</evidence>
<protein>
    <submittedName>
        <fullName evidence="2">Uncharacterized protein</fullName>
    </submittedName>
</protein>
<accession>A0A5Q0LHK0</accession>
<sequence>MESWTIKHFSQANPAGTGQDDVPALLRRVADSIENLGSVEVQDLVMHTEVTADGYWPSLTVYFHDAED</sequence>